<keyword evidence="2" id="KW-0067">ATP-binding</keyword>
<dbReference type="Proteomes" id="UP001595993">
    <property type="component" value="Unassembled WGS sequence"/>
</dbReference>
<organism evidence="2 3">
    <name type="scientific">Streptomyces maoxianensis</name>
    <dbReference type="NCBI Taxonomy" id="1459942"/>
    <lineage>
        <taxon>Bacteria</taxon>
        <taxon>Bacillati</taxon>
        <taxon>Actinomycetota</taxon>
        <taxon>Actinomycetes</taxon>
        <taxon>Kitasatosporales</taxon>
        <taxon>Streptomycetaceae</taxon>
        <taxon>Streptomyces</taxon>
    </lineage>
</organism>
<name>A0ABV9G0X6_9ACTN</name>
<comment type="caution">
    <text evidence="2">The sequence shown here is derived from an EMBL/GenBank/DDBJ whole genome shotgun (WGS) entry which is preliminary data.</text>
</comment>
<evidence type="ECO:0000256" key="1">
    <source>
        <dbReference type="SAM" id="SignalP"/>
    </source>
</evidence>
<feature type="chain" id="PRO_5046045625" evidence="1">
    <location>
        <begin position="29"/>
        <end position="118"/>
    </location>
</feature>
<keyword evidence="1" id="KW-0732">Signal</keyword>
<evidence type="ECO:0000313" key="3">
    <source>
        <dbReference type="Proteomes" id="UP001595993"/>
    </source>
</evidence>
<reference evidence="3" key="1">
    <citation type="journal article" date="2019" name="Int. J. Syst. Evol. Microbiol.">
        <title>The Global Catalogue of Microorganisms (GCM) 10K type strain sequencing project: providing services to taxonomists for standard genome sequencing and annotation.</title>
        <authorList>
            <consortium name="The Broad Institute Genomics Platform"/>
            <consortium name="The Broad Institute Genome Sequencing Center for Infectious Disease"/>
            <person name="Wu L."/>
            <person name="Ma J."/>
        </authorList>
    </citation>
    <scope>NUCLEOTIDE SEQUENCE [LARGE SCALE GENOMIC DNA]</scope>
    <source>
        <strain evidence="3">CGMCC 4.7139</strain>
    </source>
</reference>
<dbReference type="GO" id="GO:0005524">
    <property type="term" value="F:ATP binding"/>
    <property type="evidence" value="ECO:0007669"/>
    <property type="project" value="UniProtKB-KW"/>
</dbReference>
<sequence length="118" mass="10745">MKQSAAKTLGVAALGAAFAAAAAGTASAAPAALPDSAASLDTVTSILPVQDAVTKLPAAPLSLAGGQQALIGNATTLPAAVQDAATKGLPSVDQAAPVAGLLGGLPVGGAAGGLPGLG</sequence>
<proteinExistence type="predicted"/>
<gene>
    <name evidence="2" type="ORF">ACFO9E_02385</name>
</gene>
<feature type="signal peptide" evidence="1">
    <location>
        <begin position="1"/>
        <end position="28"/>
    </location>
</feature>
<accession>A0ABV9G0X6</accession>
<evidence type="ECO:0000313" key="2">
    <source>
        <dbReference type="EMBL" id="MFC4606680.1"/>
    </source>
</evidence>
<protein>
    <submittedName>
        <fullName evidence="2">ATP-binding protein</fullName>
    </submittedName>
</protein>
<dbReference type="EMBL" id="JBHSFE010000003">
    <property type="protein sequence ID" value="MFC4606680.1"/>
    <property type="molecule type" value="Genomic_DNA"/>
</dbReference>
<dbReference type="RefSeq" id="WP_381191097.1">
    <property type="nucleotide sequence ID" value="NZ_JBHSFE010000003.1"/>
</dbReference>
<keyword evidence="3" id="KW-1185">Reference proteome</keyword>
<keyword evidence="2" id="KW-0547">Nucleotide-binding</keyword>